<dbReference type="Pfam" id="PF02464">
    <property type="entry name" value="CinA"/>
    <property type="match status" value="1"/>
</dbReference>
<feature type="region of interest" description="Disordered" evidence="1">
    <location>
        <begin position="170"/>
        <end position="194"/>
    </location>
</feature>
<dbReference type="AlphaFoldDB" id="A0A543KQN3"/>
<dbReference type="NCBIfam" id="TIGR00199">
    <property type="entry name" value="PncC_domain"/>
    <property type="match status" value="1"/>
</dbReference>
<dbReference type="EMBL" id="VFPU01000001">
    <property type="protein sequence ID" value="TQM97391.1"/>
    <property type="molecule type" value="Genomic_DNA"/>
</dbReference>
<sequence>MTAAVPGTGSQDVLVLAEQVVAALVAGGRSVATAESLTGGLVAAALTEVPGASAVVRGGVVSYATEVKRDVLGVPQELLERHGTVSDECAAAMAEGVRRVLGADWGVATTGVAGPSAVEGRPVGTVHVAVAGEHGTTCAALHLHGTRTEVRRGSVAGALSLLRDSVLTADGGGRYGRDDGSDRETGRDTGHDGG</sequence>
<name>A0A543KQN3_9MICO</name>
<dbReference type="Proteomes" id="UP000315133">
    <property type="component" value="Unassembled WGS sequence"/>
</dbReference>
<organism evidence="3 4">
    <name type="scientific">Ornithinimicrobium humiphilum</name>
    <dbReference type="NCBI Taxonomy" id="125288"/>
    <lineage>
        <taxon>Bacteria</taxon>
        <taxon>Bacillati</taxon>
        <taxon>Actinomycetota</taxon>
        <taxon>Actinomycetes</taxon>
        <taxon>Micrococcales</taxon>
        <taxon>Ornithinimicrobiaceae</taxon>
        <taxon>Ornithinimicrobium</taxon>
    </lineage>
</organism>
<dbReference type="RefSeq" id="WP_337678353.1">
    <property type="nucleotide sequence ID" value="NZ_BAAAIL010000002.1"/>
</dbReference>
<accession>A0A543KQN3</accession>
<reference evidence="3 4" key="1">
    <citation type="submission" date="2019-06" db="EMBL/GenBank/DDBJ databases">
        <title>Sequencing the genomes of 1000 actinobacteria strains.</title>
        <authorList>
            <person name="Klenk H.-P."/>
        </authorList>
    </citation>
    <scope>NUCLEOTIDE SEQUENCE [LARGE SCALE GENOMIC DNA]</scope>
    <source>
        <strain evidence="3 4">DSM 12362</strain>
    </source>
</reference>
<dbReference type="Gene3D" id="3.90.950.20">
    <property type="entry name" value="CinA-like"/>
    <property type="match status" value="1"/>
</dbReference>
<feature type="domain" description="CinA C-terminal" evidence="2">
    <location>
        <begin position="16"/>
        <end position="165"/>
    </location>
</feature>
<comment type="caution">
    <text evidence="3">The sequence shown here is derived from an EMBL/GenBank/DDBJ whole genome shotgun (WGS) entry which is preliminary data.</text>
</comment>
<dbReference type="InterPro" id="IPR008136">
    <property type="entry name" value="CinA_C"/>
</dbReference>
<evidence type="ECO:0000259" key="2">
    <source>
        <dbReference type="Pfam" id="PF02464"/>
    </source>
</evidence>
<evidence type="ECO:0000313" key="4">
    <source>
        <dbReference type="Proteomes" id="UP000315133"/>
    </source>
</evidence>
<feature type="compositionally biased region" description="Basic and acidic residues" evidence="1">
    <location>
        <begin position="175"/>
        <end position="194"/>
    </location>
</feature>
<protein>
    <submittedName>
        <fullName evidence="3">Nicotinamide-nucleotide amidase</fullName>
    </submittedName>
</protein>
<keyword evidence="4" id="KW-1185">Reference proteome</keyword>
<dbReference type="InterPro" id="IPR036653">
    <property type="entry name" value="CinA-like_C"/>
</dbReference>
<gene>
    <name evidence="3" type="ORF">FB476_2301</name>
</gene>
<evidence type="ECO:0000256" key="1">
    <source>
        <dbReference type="SAM" id="MobiDB-lite"/>
    </source>
</evidence>
<evidence type="ECO:0000313" key="3">
    <source>
        <dbReference type="EMBL" id="TQM97391.1"/>
    </source>
</evidence>
<proteinExistence type="predicted"/>
<dbReference type="SUPFAM" id="SSF142433">
    <property type="entry name" value="CinA-like"/>
    <property type="match status" value="1"/>
</dbReference>